<protein>
    <submittedName>
        <fullName evidence="1">Uncharacterized protein</fullName>
    </submittedName>
</protein>
<dbReference type="Proteomes" id="UP000821865">
    <property type="component" value="Chromosome 10"/>
</dbReference>
<sequence>MAATPTNQPAPRGRGRGRSRVRPDIQLVHAANSNTAADITGKLNVACGAAPSVPVRDFAADQLAYRRIDPIGTRGGGDASAPAAVNSRRADKTTKSPRNGQRSWHSHASGVRDSTESKPKSRPMLSTNNSSDLPVSHVSSLPRRCRAEPRCASLPERSGQQRRPLAEKVPHDRSNSKTDAMTCRPSSGYPPGTKPFARSSKSWKSLASSDEAHHGRAVAMTVATGTGHLYALHLHNNCPELPPVEDIVKRLQEIQMEFQRDGLSMELPCSMTDTKPCWILDNLRTFNRILMRVDIELKEEEPRKLCVCSLDEAVVVHSNDNWVFDACILFHLLLKRHKCIQTLHLDKTAVASGYPQILCDALACNRGLKRLAIACWDFLPATERTLVYSLCKMPALECICISQLSVTPSAAARIGDMIARAKCIRKVKFLENDMSPEAGTELMKGLCRNSNLELIWLDDNALGTGGARFLGEFLATSPKLRELSLSDVPCFDEQQLVFIAEGLKTNCSLEKLEIHGCRVAPGGIDRLAEVLKTNTTLKCLEVSACNLAQAETRSFAILLELNTGLLEVDFRDNLIDDIGAIRLAQALKFNMHLEKLNLEANHINSQGVVSLVEALGSNSVLKELMLGCVEAEDEEDQRAVTAALNRTAAYDRVRLSCYDIRGVFQLSASLRMHADRITSVHLDSSVDLDADCLKDLFVALATVSCLKFLCIESQATMDGSAARRFAKLLVTTKTLKHIQMNSCSADSVALETVMRGLKKNRSVLFMEMEFAACNIACTEAFVDMLKGNTTLTHFGYITTKLSELQVIARELLANHVLTSLKIWEKPSFRETIFEIHEILRRNVSYLNRAVEFAMEPEKFGTQRYPAVAFEELCQTDSFQNHLASIAGPRGAPEAMRNARRHITTNLFAITGVCQVPVTCWPHPEGALQIDCLNIFCWLNIFSHLKVTDIVV</sequence>
<organism evidence="1 2">
    <name type="scientific">Dermacentor silvarum</name>
    <name type="common">Tick</name>
    <dbReference type="NCBI Taxonomy" id="543639"/>
    <lineage>
        <taxon>Eukaryota</taxon>
        <taxon>Metazoa</taxon>
        <taxon>Ecdysozoa</taxon>
        <taxon>Arthropoda</taxon>
        <taxon>Chelicerata</taxon>
        <taxon>Arachnida</taxon>
        <taxon>Acari</taxon>
        <taxon>Parasitiformes</taxon>
        <taxon>Ixodida</taxon>
        <taxon>Ixodoidea</taxon>
        <taxon>Ixodidae</taxon>
        <taxon>Rhipicephalinae</taxon>
        <taxon>Dermacentor</taxon>
    </lineage>
</organism>
<gene>
    <name evidence="1" type="ORF">HPB49_000014</name>
</gene>
<reference evidence="1" key="1">
    <citation type="submission" date="2020-05" db="EMBL/GenBank/DDBJ databases">
        <title>Large-scale comparative analyses of tick genomes elucidate their genetic diversity and vector capacities.</title>
        <authorList>
            <person name="Jia N."/>
            <person name="Wang J."/>
            <person name="Shi W."/>
            <person name="Du L."/>
            <person name="Sun Y."/>
            <person name="Zhan W."/>
            <person name="Jiang J."/>
            <person name="Wang Q."/>
            <person name="Zhang B."/>
            <person name="Ji P."/>
            <person name="Sakyi L.B."/>
            <person name="Cui X."/>
            <person name="Yuan T."/>
            <person name="Jiang B."/>
            <person name="Yang W."/>
            <person name="Lam T.T.-Y."/>
            <person name="Chang Q."/>
            <person name="Ding S."/>
            <person name="Wang X."/>
            <person name="Zhu J."/>
            <person name="Ruan X."/>
            <person name="Zhao L."/>
            <person name="Wei J."/>
            <person name="Que T."/>
            <person name="Du C."/>
            <person name="Cheng J."/>
            <person name="Dai P."/>
            <person name="Han X."/>
            <person name="Huang E."/>
            <person name="Gao Y."/>
            <person name="Liu J."/>
            <person name="Shao H."/>
            <person name="Ye R."/>
            <person name="Li L."/>
            <person name="Wei W."/>
            <person name="Wang X."/>
            <person name="Wang C."/>
            <person name="Yang T."/>
            <person name="Huo Q."/>
            <person name="Li W."/>
            <person name="Guo W."/>
            <person name="Chen H."/>
            <person name="Zhou L."/>
            <person name="Ni X."/>
            <person name="Tian J."/>
            <person name="Zhou Y."/>
            <person name="Sheng Y."/>
            <person name="Liu T."/>
            <person name="Pan Y."/>
            <person name="Xia L."/>
            <person name="Li J."/>
            <person name="Zhao F."/>
            <person name="Cao W."/>
        </authorList>
    </citation>
    <scope>NUCLEOTIDE SEQUENCE</scope>
    <source>
        <strain evidence="1">Dsil-2018</strain>
    </source>
</reference>
<evidence type="ECO:0000313" key="2">
    <source>
        <dbReference type="Proteomes" id="UP000821865"/>
    </source>
</evidence>
<proteinExistence type="predicted"/>
<evidence type="ECO:0000313" key="1">
    <source>
        <dbReference type="EMBL" id="KAH7973347.1"/>
    </source>
</evidence>
<name>A0ACB8DLE1_DERSI</name>
<keyword evidence="2" id="KW-1185">Reference proteome</keyword>
<accession>A0ACB8DLE1</accession>
<comment type="caution">
    <text evidence="1">The sequence shown here is derived from an EMBL/GenBank/DDBJ whole genome shotgun (WGS) entry which is preliminary data.</text>
</comment>
<dbReference type="EMBL" id="CM023479">
    <property type="protein sequence ID" value="KAH7973347.1"/>
    <property type="molecule type" value="Genomic_DNA"/>
</dbReference>